<keyword evidence="2" id="KW-1185">Reference proteome</keyword>
<gene>
    <name evidence="1" type="ORF">ELX58_00790</name>
</gene>
<accession>A0A4P6ZJD6</accession>
<dbReference type="AlphaFoldDB" id="A0A4P6ZJD6"/>
<evidence type="ECO:0000313" key="1">
    <source>
        <dbReference type="EMBL" id="QBP17738.1"/>
    </source>
</evidence>
<proteinExistence type="predicted"/>
<evidence type="ECO:0000313" key="2">
    <source>
        <dbReference type="Proteomes" id="UP000294321"/>
    </source>
</evidence>
<organism evidence="1 2">
    <name type="scientific">Acetilactobacillus jinshanensis</name>
    <dbReference type="NCBI Taxonomy" id="1720083"/>
    <lineage>
        <taxon>Bacteria</taxon>
        <taxon>Bacillati</taxon>
        <taxon>Bacillota</taxon>
        <taxon>Bacilli</taxon>
        <taxon>Lactobacillales</taxon>
        <taxon>Lactobacillaceae</taxon>
        <taxon>Acetilactobacillus</taxon>
    </lineage>
</organism>
<sequence>MSRQIPISKQTSYQSIMHVIQQLHYSKIEAHVMMYLIYLIMSQGQYDQQAHDYFTFFNPQPLAKHDQVSLHTVKVAFKELLGHGDIRVNSRQHAKDQVFLVRFKVVKN</sequence>
<dbReference type="EMBL" id="CP034726">
    <property type="protein sequence ID" value="QBP17738.1"/>
    <property type="molecule type" value="Genomic_DNA"/>
</dbReference>
<dbReference type="KEGG" id="lji:ELX58_00790"/>
<protein>
    <submittedName>
        <fullName evidence="1">Uncharacterized protein</fullName>
    </submittedName>
</protein>
<name>A0A4P6ZJD6_9LACO</name>
<reference evidence="2" key="1">
    <citation type="submission" date="2018-12" db="EMBL/GenBank/DDBJ databases">
        <title>A new species of lactobacillus.</title>
        <authorList>
            <person name="Jian Y."/>
            <person name="Xin L."/>
            <person name="Hong Z.J."/>
            <person name="Ming L.Z."/>
            <person name="Hong X.Z."/>
        </authorList>
    </citation>
    <scope>NUCLEOTIDE SEQUENCE [LARGE SCALE GENOMIC DNA]</scope>
    <source>
        <strain evidence="2">HSLZ-75</strain>
    </source>
</reference>
<dbReference type="RefSeq" id="WP_133441283.1">
    <property type="nucleotide sequence ID" value="NZ_CP034726.1"/>
</dbReference>
<dbReference type="Proteomes" id="UP000294321">
    <property type="component" value="Chromosome"/>
</dbReference>